<dbReference type="PANTHER" id="PTHR43775:SF51">
    <property type="entry name" value="INACTIVE PHENOLPHTHIOCEROL SYNTHESIS POLYKETIDE SYNTHASE TYPE I PKS1-RELATED"/>
    <property type="match status" value="1"/>
</dbReference>
<evidence type="ECO:0000256" key="1">
    <source>
        <dbReference type="ARBA" id="ARBA00022679"/>
    </source>
</evidence>
<dbReference type="InterPro" id="IPR014043">
    <property type="entry name" value="Acyl_transferase_dom"/>
</dbReference>
<dbReference type="SUPFAM" id="SSF52151">
    <property type="entry name" value="FabD/lysophospholipase-like"/>
    <property type="match status" value="1"/>
</dbReference>
<keyword evidence="2" id="KW-0511">Multifunctional enzyme</keyword>
<accession>A0A2I0SAT4</accession>
<feature type="non-terminal residue" evidence="5">
    <location>
        <position position="238"/>
    </location>
</feature>
<dbReference type="GO" id="GO:0006633">
    <property type="term" value="P:fatty acid biosynthetic process"/>
    <property type="evidence" value="ECO:0007669"/>
    <property type="project" value="TreeGrafter"/>
</dbReference>
<evidence type="ECO:0000259" key="4">
    <source>
        <dbReference type="Pfam" id="PF16197"/>
    </source>
</evidence>
<evidence type="ECO:0000313" key="6">
    <source>
        <dbReference type="Proteomes" id="UP000236178"/>
    </source>
</evidence>
<sequence length="238" mass="23894">MELLTRARQWPQTGRARRAGVSSFGISGTNAHVILEHEPVESVQAPVESTQVPAGSAQVRLAAGELPWVVSGRSEGAVRAQAARLAAFVAGDGGGAGALDVGGVGLALVSSRSVFDHSAVVGGGSLDELLAGVGGVARGDGTAGGVVFERRVAGGVGVAFSGQGSQRPGMGRELYGRFPVFAGALDEVCAEVEKQAGLELLGVVFGDDAGVLEGTGVAQPALFAVEVALYRLAESFGV</sequence>
<dbReference type="InterPro" id="IPR050091">
    <property type="entry name" value="PKS_NRPS_Biosynth_Enz"/>
</dbReference>
<evidence type="ECO:0000313" key="5">
    <source>
        <dbReference type="EMBL" id="PKT67002.1"/>
    </source>
</evidence>
<dbReference type="PANTHER" id="PTHR43775">
    <property type="entry name" value="FATTY ACID SYNTHASE"/>
    <property type="match status" value="1"/>
</dbReference>
<protein>
    <submittedName>
        <fullName evidence="5">Polyketide synthase</fullName>
    </submittedName>
</protein>
<dbReference type="AlphaFoldDB" id="A0A2I0SAT4"/>
<dbReference type="EMBL" id="PJOS01000266">
    <property type="protein sequence ID" value="PKT67002.1"/>
    <property type="molecule type" value="Genomic_DNA"/>
</dbReference>
<gene>
    <name evidence="5" type="ORF">CW362_42855</name>
</gene>
<dbReference type="Pfam" id="PF00698">
    <property type="entry name" value="Acyl_transf_1"/>
    <property type="match status" value="1"/>
</dbReference>
<keyword evidence="6" id="KW-1185">Reference proteome</keyword>
<dbReference type="InterPro" id="IPR016039">
    <property type="entry name" value="Thiolase-like"/>
</dbReference>
<dbReference type="SUPFAM" id="SSF53901">
    <property type="entry name" value="Thiolase-like"/>
    <property type="match status" value="1"/>
</dbReference>
<name>A0A2I0SAT4_9ACTN</name>
<dbReference type="Gene3D" id="3.40.366.10">
    <property type="entry name" value="Malonyl-Coenzyme A Acyl Carrier Protein, domain 2"/>
    <property type="match status" value="1"/>
</dbReference>
<feature type="domain" description="Polyketide synthase C-terminal extension" evidence="4">
    <location>
        <begin position="2"/>
        <end position="87"/>
    </location>
</feature>
<organism evidence="5 6">
    <name type="scientific">Streptomyces populi</name>
    <dbReference type="NCBI Taxonomy" id="2058924"/>
    <lineage>
        <taxon>Bacteria</taxon>
        <taxon>Bacillati</taxon>
        <taxon>Actinomycetota</taxon>
        <taxon>Actinomycetes</taxon>
        <taxon>Kitasatosporales</taxon>
        <taxon>Streptomycetaceae</taxon>
        <taxon>Streptomyces</taxon>
    </lineage>
</organism>
<evidence type="ECO:0000259" key="3">
    <source>
        <dbReference type="Pfam" id="PF00698"/>
    </source>
</evidence>
<reference evidence="5 6" key="1">
    <citation type="submission" date="2017-12" db="EMBL/GenBank/DDBJ databases">
        <title>Streptomyces populusis sp. nov., a novel endophytic actinobacterium isolated from stems of Populus adenopoda Maxim.</title>
        <authorList>
            <person name="Wang Z."/>
        </authorList>
    </citation>
    <scope>NUCLEOTIDE SEQUENCE [LARGE SCALE GENOMIC DNA]</scope>
    <source>
        <strain evidence="5 6">A249</strain>
    </source>
</reference>
<evidence type="ECO:0000256" key="2">
    <source>
        <dbReference type="ARBA" id="ARBA00023268"/>
    </source>
</evidence>
<proteinExistence type="predicted"/>
<dbReference type="Pfam" id="PF16197">
    <property type="entry name" value="KAsynt_C_assoc"/>
    <property type="match status" value="1"/>
</dbReference>
<feature type="domain" description="Malonyl-CoA:ACP transacylase (MAT)" evidence="3">
    <location>
        <begin position="160"/>
        <end position="238"/>
    </location>
</feature>
<keyword evidence="1" id="KW-0808">Transferase</keyword>
<dbReference type="Proteomes" id="UP000236178">
    <property type="component" value="Unassembled WGS sequence"/>
</dbReference>
<dbReference type="InterPro" id="IPR016035">
    <property type="entry name" value="Acyl_Trfase/lysoPLipase"/>
</dbReference>
<dbReference type="InterPro" id="IPR032821">
    <property type="entry name" value="PKS_assoc"/>
</dbReference>
<comment type="caution">
    <text evidence="5">The sequence shown here is derived from an EMBL/GenBank/DDBJ whole genome shotgun (WGS) entry which is preliminary data.</text>
</comment>
<dbReference type="InterPro" id="IPR001227">
    <property type="entry name" value="Ac_transferase_dom_sf"/>
</dbReference>
<dbReference type="Gene3D" id="3.40.47.10">
    <property type="match status" value="1"/>
</dbReference>
<dbReference type="GO" id="GO:0004312">
    <property type="term" value="F:fatty acid synthase activity"/>
    <property type="evidence" value="ECO:0007669"/>
    <property type="project" value="TreeGrafter"/>
</dbReference>